<sequence length="161" mass="17725">MPRIVAQDDRHRGRIRRRQRLDRRRAGSRERSVVPGHGGQPPFSGRIGAPSRERLQAGECGGRQGRGRGIIRSTLSGIGGRRRTRGRRKDPSGLGHSRICASSPSRRRKPGICFGQGLFSIADPDESQMNGGEILRDDQIVEVPSQIVSTKDKGSPFIIRA</sequence>
<accession>A0A2N5ND98</accession>
<name>A0A2N5ND98_9BACL</name>
<protein>
    <submittedName>
        <fullName evidence="2">Uncharacterized protein</fullName>
    </submittedName>
</protein>
<dbReference type="Proteomes" id="UP000234789">
    <property type="component" value="Unassembled WGS sequence"/>
</dbReference>
<evidence type="ECO:0000256" key="1">
    <source>
        <dbReference type="SAM" id="MobiDB-lite"/>
    </source>
</evidence>
<feature type="compositionally biased region" description="Basic and acidic residues" evidence="1">
    <location>
        <begin position="1"/>
        <end position="11"/>
    </location>
</feature>
<comment type="caution">
    <text evidence="2">The sequence shown here is derived from an EMBL/GenBank/DDBJ whole genome shotgun (WGS) entry which is preliminary data.</text>
</comment>
<keyword evidence="3" id="KW-1185">Reference proteome</keyword>
<evidence type="ECO:0000313" key="3">
    <source>
        <dbReference type="Proteomes" id="UP000234789"/>
    </source>
</evidence>
<feature type="compositionally biased region" description="Basic residues" evidence="1">
    <location>
        <begin position="12"/>
        <end position="23"/>
    </location>
</feature>
<reference evidence="2 3" key="1">
    <citation type="submission" date="2017-05" db="EMBL/GenBank/DDBJ databases">
        <title>Functional genome analysis of Paenibacillus pasadenensis strain R16: insights on endophytic life style and antifungal activity.</title>
        <authorList>
            <person name="Passera A."/>
            <person name="Marcolungo L."/>
            <person name="Casati P."/>
            <person name="Brasca M."/>
            <person name="Quaglino F."/>
            <person name="Delledonne M."/>
        </authorList>
    </citation>
    <scope>NUCLEOTIDE SEQUENCE [LARGE SCALE GENOMIC DNA]</scope>
    <source>
        <strain evidence="2 3">R16</strain>
    </source>
</reference>
<organism evidence="2 3">
    <name type="scientific">Paenibacillus pasadenensis</name>
    <dbReference type="NCBI Taxonomy" id="217090"/>
    <lineage>
        <taxon>Bacteria</taxon>
        <taxon>Bacillati</taxon>
        <taxon>Bacillota</taxon>
        <taxon>Bacilli</taxon>
        <taxon>Bacillales</taxon>
        <taxon>Paenibacillaceae</taxon>
        <taxon>Paenibacillus</taxon>
    </lineage>
</organism>
<evidence type="ECO:0000313" key="2">
    <source>
        <dbReference type="EMBL" id="PLT48327.1"/>
    </source>
</evidence>
<feature type="region of interest" description="Disordered" evidence="1">
    <location>
        <begin position="1"/>
        <end position="107"/>
    </location>
</feature>
<dbReference type="EMBL" id="NFEZ01000001">
    <property type="protein sequence ID" value="PLT48327.1"/>
    <property type="molecule type" value="Genomic_DNA"/>
</dbReference>
<dbReference type="AlphaFoldDB" id="A0A2N5ND98"/>
<proteinExistence type="predicted"/>
<gene>
    <name evidence="2" type="ORF">B8V81_0459</name>
</gene>
<feature type="compositionally biased region" description="Gly residues" evidence="1">
    <location>
        <begin position="59"/>
        <end position="68"/>
    </location>
</feature>